<sequence length="354" mass="39951">MGPEKILGAGYNKEKPTGGSAMKRVCLVVIGVLLAALLAGCTGDSLESYKKAVQKTEEITKGQVSGDFTLALDFDLTGLEEAQIKDLEYFKNIKGSFQATYDREAEKTICRNYLNLNGLGFDTDFYRNGREMFIKMPIAGKYIRLDEMMEGKETKPPGTAEFDFVSPETGDTLHQTWLALIRQEDVFTGKSMILTTPDGEVKTTRYGIKLTDAQIKALINDTFAALSGDEKLKSNFDRLIEQNFASQDEITFDRLSGEIKKSLASCRIENFQYDAYVDIDGYIVNEIISFEAKFTPDQAGGVTGIRYRLETKNWDINQEQEFKFPVLTKENTLDPEEMDRNLPFVFKDLFQKKS</sequence>
<protein>
    <submittedName>
        <fullName evidence="1">Uncharacterized protein</fullName>
    </submittedName>
</protein>
<keyword evidence="2" id="KW-1185">Reference proteome</keyword>
<evidence type="ECO:0000313" key="1">
    <source>
        <dbReference type="EMBL" id="ATW25160.1"/>
    </source>
</evidence>
<evidence type="ECO:0000313" key="2">
    <source>
        <dbReference type="Proteomes" id="UP000323521"/>
    </source>
</evidence>
<dbReference type="Proteomes" id="UP000323521">
    <property type="component" value="Chromosome"/>
</dbReference>
<reference evidence="1 2" key="1">
    <citation type="submission" date="2016-10" db="EMBL/GenBank/DDBJ databases">
        <title>Complete Genome Sequence of Peptococcaceae strain DCMF.</title>
        <authorList>
            <person name="Edwards R.J."/>
            <person name="Holland S.I."/>
            <person name="Deshpande N.P."/>
            <person name="Wong Y.K."/>
            <person name="Ertan H."/>
            <person name="Manefield M."/>
            <person name="Russell T.L."/>
            <person name="Lee M.J."/>
        </authorList>
    </citation>
    <scope>NUCLEOTIDE SEQUENCE [LARGE SCALE GENOMIC DNA]</scope>
    <source>
        <strain evidence="1 2">DCMF</strain>
    </source>
</reference>
<accession>A0A3G1KRU5</accession>
<gene>
    <name evidence="1" type="ORF">DCMF_10615</name>
</gene>
<dbReference type="EMBL" id="CP017634">
    <property type="protein sequence ID" value="ATW25160.1"/>
    <property type="molecule type" value="Genomic_DNA"/>
</dbReference>
<dbReference type="AlphaFoldDB" id="A0A3G1KRU5"/>
<organism evidence="1 2">
    <name type="scientific">Formimonas warabiya</name>
    <dbReference type="NCBI Taxonomy" id="1761012"/>
    <lineage>
        <taxon>Bacteria</taxon>
        <taxon>Bacillati</taxon>
        <taxon>Bacillota</taxon>
        <taxon>Clostridia</taxon>
        <taxon>Eubacteriales</taxon>
        <taxon>Peptococcaceae</taxon>
        <taxon>Candidatus Formimonas</taxon>
    </lineage>
</organism>
<proteinExistence type="predicted"/>
<name>A0A3G1KRU5_FORW1</name>
<dbReference type="KEGG" id="fwa:DCMF_10615"/>